<accession>V7I662</accession>
<dbReference type="GO" id="GO:0005525">
    <property type="term" value="F:GTP binding"/>
    <property type="evidence" value="ECO:0007669"/>
    <property type="project" value="UniProtKB-UniRule"/>
</dbReference>
<dbReference type="PATRIC" id="fig|994573.3.peg.1751"/>
<dbReference type="Gene3D" id="3.40.50.300">
    <property type="entry name" value="P-loop containing nucleotide triphosphate hydrolases"/>
    <property type="match status" value="1"/>
</dbReference>
<sequence length="291" mass="33305">MELIIVTGMSGSGKSVAVNALEDIGFYCVDNLPPEFILPFAKFQSKSEVADNKLALVVDSRSKDLFPKFSDELKKLDSEHIEYNILFLDCSDQTLLKRYKETRRKHPLMDSEMSSLEMAISRERQNFEVIRGKADFVIDTTFLSAAKLKKLVTESFTKTKGEYMQVKTVSFGYKFGIPSDADLVFDLRYLPNPFYISELRDHTGLNDDVYEYVMSNPLADELFSKLQDLVEYLIPLYVEEGKSQLVIAYGCTGGKHRSVSFARKTAEYFRNKGLNVVEYHRDIDRKNDGTH</sequence>
<dbReference type="NCBIfam" id="NF003828">
    <property type="entry name" value="PRK05416.1"/>
    <property type="match status" value="1"/>
</dbReference>
<keyword evidence="3 4" id="KW-0342">GTP-binding</keyword>
<dbReference type="HAMAP" id="MF_00636">
    <property type="entry name" value="RapZ_like"/>
    <property type="match status" value="1"/>
</dbReference>
<evidence type="ECO:0000256" key="4">
    <source>
        <dbReference type="HAMAP-Rule" id="MF_00636"/>
    </source>
</evidence>
<dbReference type="Proteomes" id="UP000017747">
    <property type="component" value="Unassembled WGS sequence"/>
</dbReference>
<dbReference type="OrthoDB" id="9784461at2"/>
<dbReference type="PANTHER" id="PTHR30448:SF0">
    <property type="entry name" value="RNASE ADAPTER PROTEIN RAPZ"/>
    <property type="match status" value="1"/>
</dbReference>
<evidence type="ECO:0000256" key="1">
    <source>
        <dbReference type="ARBA" id="ARBA00022741"/>
    </source>
</evidence>
<gene>
    <name evidence="7" type="ORF">T472_0209425</name>
</gene>
<dbReference type="PIRSF" id="PIRSF005052">
    <property type="entry name" value="P-loopkin"/>
    <property type="match status" value="1"/>
</dbReference>
<dbReference type="GO" id="GO:0005524">
    <property type="term" value="F:ATP binding"/>
    <property type="evidence" value="ECO:0007669"/>
    <property type="project" value="UniProtKB-UniRule"/>
</dbReference>
<dbReference type="PANTHER" id="PTHR30448">
    <property type="entry name" value="RNASE ADAPTER PROTEIN RAPZ"/>
    <property type="match status" value="1"/>
</dbReference>
<keyword evidence="1 4" id="KW-0547">Nucleotide-binding</keyword>
<feature type="binding site" evidence="4">
    <location>
        <begin position="59"/>
        <end position="62"/>
    </location>
    <ligand>
        <name>GTP</name>
        <dbReference type="ChEBI" id="CHEBI:37565"/>
    </ligand>
</feature>
<organism evidence="7 8">
    <name type="scientific">Youngiibacter fragilis 232.1</name>
    <dbReference type="NCBI Taxonomy" id="994573"/>
    <lineage>
        <taxon>Bacteria</taxon>
        <taxon>Bacillati</taxon>
        <taxon>Bacillota</taxon>
        <taxon>Clostridia</taxon>
        <taxon>Eubacteriales</taxon>
        <taxon>Clostridiaceae</taxon>
        <taxon>Youngiibacter</taxon>
    </lineage>
</organism>
<feature type="binding site" evidence="4">
    <location>
        <begin position="8"/>
        <end position="15"/>
    </location>
    <ligand>
        <name>ATP</name>
        <dbReference type="ChEBI" id="CHEBI:30616"/>
    </ligand>
</feature>
<evidence type="ECO:0000313" key="8">
    <source>
        <dbReference type="Proteomes" id="UP000017747"/>
    </source>
</evidence>
<dbReference type="SUPFAM" id="SSF52540">
    <property type="entry name" value="P-loop containing nucleoside triphosphate hydrolases"/>
    <property type="match status" value="1"/>
</dbReference>
<reference evidence="7 8" key="1">
    <citation type="journal article" date="2014" name="Genome Announc.">
        <title>Genome Sequence of Youngiibacter fragilis, the Type Strain of the Genus Youngiibacter.</title>
        <authorList>
            <person name="Wawrik C.B."/>
            <person name="Callaghan A.V."/>
            <person name="Stamps B.W."/>
            <person name="Wawrik B."/>
        </authorList>
    </citation>
    <scope>NUCLEOTIDE SEQUENCE [LARGE SCALE GENOMIC DNA]</scope>
    <source>
        <strain evidence="7 8">232.1</strain>
    </source>
</reference>
<evidence type="ECO:0000259" key="5">
    <source>
        <dbReference type="Pfam" id="PF03668"/>
    </source>
</evidence>
<evidence type="ECO:0000313" key="7">
    <source>
        <dbReference type="EMBL" id="ETA80786.1"/>
    </source>
</evidence>
<name>V7I662_9CLOT</name>
<dbReference type="InterPro" id="IPR027417">
    <property type="entry name" value="P-loop_NTPase"/>
</dbReference>
<dbReference type="eggNOG" id="COG1660">
    <property type="taxonomic scope" value="Bacteria"/>
</dbReference>
<evidence type="ECO:0000259" key="6">
    <source>
        <dbReference type="Pfam" id="PF22740"/>
    </source>
</evidence>
<dbReference type="InterPro" id="IPR053931">
    <property type="entry name" value="RapZ_C"/>
</dbReference>
<dbReference type="RefSeq" id="WP_023385799.1">
    <property type="nucleotide sequence ID" value="NZ_AXUN02000172.1"/>
</dbReference>
<dbReference type="Pfam" id="PF03668">
    <property type="entry name" value="RapZ-like_N"/>
    <property type="match status" value="1"/>
</dbReference>
<dbReference type="EMBL" id="AXUN02000172">
    <property type="protein sequence ID" value="ETA80786.1"/>
    <property type="molecule type" value="Genomic_DNA"/>
</dbReference>
<feature type="domain" description="RapZ-like N-terminal" evidence="5">
    <location>
        <begin position="1"/>
        <end position="157"/>
    </location>
</feature>
<dbReference type="AlphaFoldDB" id="V7I662"/>
<keyword evidence="2 4" id="KW-0067">ATP-binding</keyword>
<comment type="caution">
    <text evidence="7">The sequence shown here is derived from an EMBL/GenBank/DDBJ whole genome shotgun (WGS) entry which is preliminary data.</text>
</comment>
<evidence type="ECO:0000256" key="2">
    <source>
        <dbReference type="ARBA" id="ARBA00022840"/>
    </source>
</evidence>
<protein>
    <submittedName>
        <fullName evidence="7">GlmZ(SRNA)-inactivating NTPase</fullName>
    </submittedName>
</protein>
<dbReference type="STRING" id="994573.T472_0209425"/>
<evidence type="ECO:0000256" key="3">
    <source>
        <dbReference type="ARBA" id="ARBA00023134"/>
    </source>
</evidence>
<dbReference type="InterPro" id="IPR005337">
    <property type="entry name" value="RapZ-like"/>
</dbReference>
<feature type="domain" description="RapZ C-terminal" evidence="6">
    <location>
        <begin position="164"/>
        <end position="284"/>
    </location>
</feature>
<keyword evidence="8" id="KW-1185">Reference proteome</keyword>
<dbReference type="Pfam" id="PF22740">
    <property type="entry name" value="PapZ_C"/>
    <property type="match status" value="1"/>
</dbReference>
<proteinExistence type="inferred from homology"/>
<dbReference type="InterPro" id="IPR053930">
    <property type="entry name" value="RapZ-like_N"/>
</dbReference>